<keyword evidence="3" id="KW-1185">Reference proteome</keyword>
<feature type="domain" description="Methyltransferase" evidence="1">
    <location>
        <begin position="41"/>
        <end position="142"/>
    </location>
</feature>
<evidence type="ECO:0000313" key="2">
    <source>
        <dbReference type="EMBL" id="TPX08595.1"/>
    </source>
</evidence>
<reference evidence="2 3" key="1">
    <citation type="submission" date="2019-06" db="EMBL/GenBank/DDBJ databases">
        <title>Draft genome sequence of the filamentous fungus Phialemoniopsis curvata isolated from diesel fuel.</title>
        <authorList>
            <person name="Varaljay V.A."/>
            <person name="Lyon W.J."/>
            <person name="Crouch A.L."/>
            <person name="Drake C.E."/>
            <person name="Hollomon J.M."/>
            <person name="Nadeau L.J."/>
            <person name="Nunn H.S."/>
            <person name="Stevenson B.S."/>
            <person name="Bojanowski C.L."/>
            <person name="Crookes-Goodson W.J."/>
        </authorList>
    </citation>
    <scope>NUCLEOTIDE SEQUENCE [LARGE SCALE GENOMIC DNA]</scope>
    <source>
        <strain evidence="2 3">D216</strain>
    </source>
</reference>
<name>A0A507AG02_9PEZI</name>
<dbReference type="Pfam" id="PF13649">
    <property type="entry name" value="Methyltransf_25"/>
    <property type="match status" value="1"/>
</dbReference>
<organism evidence="2 3">
    <name type="scientific">Thyridium curvatum</name>
    <dbReference type="NCBI Taxonomy" id="1093900"/>
    <lineage>
        <taxon>Eukaryota</taxon>
        <taxon>Fungi</taxon>
        <taxon>Dikarya</taxon>
        <taxon>Ascomycota</taxon>
        <taxon>Pezizomycotina</taxon>
        <taxon>Sordariomycetes</taxon>
        <taxon>Sordariomycetidae</taxon>
        <taxon>Thyridiales</taxon>
        <taxon>Thyridiaceae</taxon>
        <taxon>Thyridium</taxon>
    </lineage>
</organism>
<dbReference type="PANTHER" id="PTHR43464">
    <property type="entry name" value="METHYLTRANSFERASE"/>
    <property type="match status" value="1"/>
</dbReference>
<protein>
    <recommendedName>
        <fullName evidence="1">Methyltransferase domain-containing protein</fullName>
    </recommendedName>
</protein>
<comment type="caution">
    <text evidence="2">The sequence shown here is derived from an EMBL/GenBank/DDBJ whole genome shotgun (WGS) entry which is preliminary data.</text>
</comment>
<sequence>MPTKSNYTQGYSAATVASHAARTIHSDAAFLLPHIKPTDRILDVGCGPGTITAGLAGLVPQGSVFAIDISDEVLALARSHLAGLDPPPANVTLQQADLLAGLAFPDGAFDVVFASQLFPHLPSARMRRAALAEMRRVLRPGGVLATRDAAELHFYPRARNPDALLTRYGDRARAHGGDGDESMLPFPGGDMPALYAEVGFDAAGDRVKPSAGMTVYAGREQREWIAATSLAKLAPGDPYRDSWTAAGITDEEIEKVREAFKAWGEDPGAWYVAVQAEVLGWK</sequence>
<dbReference type="InterPro" id="IPR041698">
    <property type="entry name" value="Methyltransf_25"/>
</dbReference>
<dbReference type="Gene3D" id="3.40.50.150">
    <property type="entry name" value="Vaccinia Virus protein VP39"/>
    <property type="match status" value="1"/>
</dbReference>
<dbReference type="InterPro" id="IPR029063">
    <property type="entry name" value="SAM-dependent_MTases_sf"/>
</dbReference>
<proteinExistence type="predicted"/>
<dbReference type="GO" id="GO:0010420">
    <property type="term" value="F:polyprenyldihydroxybenzoate methyltransferase activity"/>
    <property type="evidence" value="ECO:0007669"/>
    <property type="project" value="TreeGrafter"/>
</dbReference>
<dbReference type="PANTHER" id="PTHR43464:SF71">
    <property type="entry name" value="METHYLTRANSFERASE, PUTATIVE-RELATED"/>
    <property type="match status" value="1"/>
</dbReference>
<gene>
    <name evidence="2" type="ORF">E0L32_009934</name>
</gene>
<dbReference type="OrthoDB" id="10017101at2759"/>
<dbReference type="SUPFAM" id="SSF53335">
    <property type="entry name" value="S-adenosyl-L-methionine-dependent methyltransferases"/>
    <property type="match status" value="1"/>
</dbReference>
<dbReference type="EMBL" id="SKBQ01000076">
    <property type="protein sequence ID" value="TPX08595.1"/>
    <property type="molecule type" value="Genomic_DNA"/>
</dbReference>
<dbReference type="CDD" id="cd02440">
    <property type="entry name" value="AdoMet_MTases"/>
    <property type="match status" value="1"/>
</dbReference>
<dbReference type="STRING" id="1093900.A0A507AG02"/>
<evidence type="ECO:0000259" key="1">
    <source>
        <dbReference type="Pfam" id="PF13649"/>
    </source>
</evidence>
<accession>A0A507AG02</accession>
<evidence type="ECO:0000313" key="3">
    <source>
        <dbReference type="Proteomes" id="UP000319257"/>
    </source>
</evidence>
<dbReference type="AlphaFoldDB" id="A0A507AG02"/>
<dbReference type="GeneID" id="41977381"/>
<dbReference type="Proteomes" id="UP000319257">
    <property type="component" value="Unassembled WGS sequence"/>
</dbReference>
<dbReference type="RefSeq" id="XP_030990306.1">
    <property type="nucleotide sequence ID" value="XM_031144950.1"/>
</dbReference>
<dbReference type="InParanoid" id="A0A507AG02"/>